<dbReference type="InterPro" id="IPR027417">
    <property type="entry name" value="P-loop_NTPase"/>
</dbReference>
<dbReference type="Pfam" id="PF01656">
    <property type="entry name" value="CbiA"/>
    <property type="match status" value="1"/>
</dbReference>
<dbReference type="EMBL" id="SNWI01000005">
    <property type="protein sequence ID" value="TDO01412.1"/>
    <property type="molecule type" value="Genomic_DNA"/>
</dbReference>
<reference evidence="2 3" key="1">
    <citation type="submission" date="2019-03" db="EMBL/GenBank/DDBJ databases">
        <title>Freshwater and sediment microbial communities from various areas in North America, analyzing microbe dynamics in response to fracking.</title>
        <authorList>
            <person name="Lamendella R."/>
        </authorList>
    </citation>
    <scope>NUCLEOTIDE SEQUENCE [LARGE SCALE GENOMIC DNA]</scope>
    <source>
        <strain evidence="2 3">114D</strain>
    </source>
</reference>
<gene>
    <name evidence="2" type="ORF">DET52_105271</name>
</gene>
<feature type="domain" description="CobQ/CobB/MinD/ParA nucleotide binding" evidence="1">
    <location>
        <begin position="3"/>
        <end position="118"/>
    </location>
</feature>
<dbReference type="CDD" id="cd02042">
    <property type="entry name" value="ParAB_family"/>
    <property type="match status" value="1"/>
</dbReference>
<accession>A0A4R6H0D0</accession>
<sequence length="206" mass="23314">MIIVFGNQKGGAGKSTLAMLFSNYISLINKTKAIILDMDYQRSILSQYEEERILDNPELYEVIGVDLDTFPEIIDMLRENKDLSIIVDLPGKIDDDALIPVIQAADVFVIPFEYEKKSYQSTLLFDMITKELNPGAKKVFIPNRLKTSVNYSLAKGINEEFQNNGILTKPLSDRIAFQRITTRHIPSELLPLIKPVFESITTVANE</sequence>
<dbReference type="SUPFAM" id="SSF52540">
    <property type="entry name" value="P-loop containing nucleoside triphosphate hydrolases"/>
    <property type="match status" value="1"/>
</dbReference>
<name>A0A4R6H0D0_9BACT</name>
<dbReference type="OrthoDB" id="978593at2"/>
<dbReference type="Gene3D" id="3.40.50.300">
    <property type="entry name" value="P-loop containing nucleotide triphosphate hydrolases"/>
    <property type="match status" value="1"/>
</dbReference>
<dbReference type="RefSeq" id="WP_133465313.1">
    <property type="nucleotide sequence ID" value="NZ_SNWI01000005.1"/>
</dbReference>
<proteinExistence type="predicted"/>
<dbReference type="PANTHER" id="PTHR13696">
    <property type="entry name" value="P-LOOP CONTAINING NUCLEOSIDE TRIPHOSPHATE HYDROLASE"/>
    <property type="match status" value="1"/>
</dbReference>
<organism evidence="2 3">
    <name type="scientific">Sunxiuqinia elliptica</name>
    <dbReference type="NCBI Taxonomy" id="655355"/>
    <lineage>
        <taxon>Bacteria</taxon>
        <taxon>Pseudomonadati</taxon>
        <taxon>Bacteroidota</taxon>
        <taxon>Bacteroidia</taxon>
        <taxon>Marinilabiliales</taxon>
        <taxon>Prolixibacteraceae</taxon>
        <taxon>Sunxiuqinia</taxon>
    </lineage>
</organism>
<dbReference type="Proteomes" id="UP000294848">
    <property type="component" value="Unassembled WGS sequence"/>
</dbReference>
<evidence type="ECO:0000259" key="1">
    <source>
        <dbReference type="Pfam" id="PF01656"/>
    </source>
</evidence>
<evidence type="ECO:0000313" key="2">
    <source>
        <dbReference type="EMBL" id="TDO01412.1"/>
    </source>
</evidence>
<dbReference type="AlphaFoldDB" id="A0A4R6H0D0"/>
<dbReference type="PANTHER" id="PTHR13696:SF99">
    <property type="entry name" value="COBYRINIC ACID AC-DIAMIDE SYNTHASE"/>
    <property type="match status" value="1"/>
</dbReference>
<evidence type="ECO:0000313" key="3">
    <source>
        <dbReference type="Proteomes" id="UP000294848"/>
    </source>
</evidence>
<protein>
    <submittedName>
        <fullName evidence="2">Chromosome partitioning protein</fullName>
    </submittedName>
</protein>
<dbReference type="InterPro" id="IPR050678">
    <property type="entry name" value="DNA_Partitioning_ATPase"/>
</dbReference>
<dbReference type="InterPro" id="IPR002586">
    <property type="entry name" value="CobQ/CobB/MinD/ParA_Nub-bd_dom"/>
</dbReference>
<comment type="caution">
    <text evidence="2">The sequence shown here is derived from an EMBL/GenBank/DDBJ whole genome shotgun (WGS) entry which is preliminary data.</text>
</comment>